<evidence type="ECO:0000313" key="2">
    <source>
        <dbReference type="Proteomes" id="UP000054632"/>
    </source>
</evidence>
<dbReference type="Proteomes" id="UP000054632">
    <property type="component" value="Unassembled WGS sequence"/>
</dbReference>
<protein>
    <submittedName>
        <fullName evidence="1">Uncharacterized protein</fullName>
    </submittedName>
</protein>
<name>A0A0V1E177_TRIPS</name>
<proteinExistence type="predicted"/>
<accession>A0A0V1E177</accession>
<evidence type="ECO:0000313" key="1">
    <source>
        <dbReference type="EMBL" id="KRY67090.1"/>
    </source>
</evidence>
<comment type="caution">
    <text evidence="1">The sequence shown here is derived from an EMBL/GenBank/DDBJ whole genome shotgun (WGS) entry which is preliminary data.</text>
</comment>
<dbReference type="AlphaFoldDB" id="A0A0V1E177"/>
<gene>
    <name evidence="1" type="ORF">T4A_4350</name>
</gene>
<reference evidence="1 2" key="1">
    <citation type="submission" date="2015-01" db="EMBL/GenBank/DDBJ databases">
        <title>Evolution of Trichinella species and genotypes.</title>
        <authorList>
            <person name="Korhonen P.K."/>
            <person name="Edoardo P."/>
            <person name="Giuseppe L.R."/>
            <person name="Gasser R.B."/>
        </authorList>
    </citation>
    <scope>NUCLEOTIDE SEQUENCE [LARGE SCALE GENOMIC DNA]</scope>
    <source>
        <strain evidence="1">ISS13</strain>
    </source>
</reference>
<dbReference type="EMBL" id="JYDR01000148">
    <property type="protein sequence ID" value="KRY67090.1"/>
    <property type="molecule type" value="Genomic_DNA"/>
</dbReference>
<sequence>MENCILVAASNIRLLSTSTLKAGSEIPSFPSDYKAAILFLTIGAWKKGAALIIRTTWRSGVNSLARKRVKPSRVLQTLAAPDSRTGCYGCHISACAIRKRCRYLKTDKQRLCYKARRRCITY</sequence>
<organism evidence="1 2">
    <name type="scientific">Trichinella pseudospiralis</name>
    <name type="common">Parasitic roundworm</name>
    <dbReference type="NCBI Taxonomy" id="6337"/>
    <lineage>
        <taxon>Eukaryota</taxon>
        <taxon>Metazoa</taxon>
        <taxon>Ecdysozoa</taxon>
        <taxon>Nematoda</taxon>
        <taxon>Enoplea</taxon>
        <taxon>Dorylaimia</taxon>
        <taxon>Trichinellida</taxon>
        <taxon>Trichinellidae</taxon>
        <taxon>Trichinella</taxon>
    </lineage>
</organism>